<dbReference type="Gene3D" id="3.30.200.20">
    <property type="entry name" value="Phosphorylase Kinase, domain 1"/>
    <property type="match status" value="1"/>
</dbReference>
<name>A0A098VPG5_9MICR</name>
<dbReference type="AlphaFoldDB" id="A0A098VPG5"/>
<dbReference type="InterPro" id="IPR011009">
    <property type="entry name" value="Kinase-like_dom_sf"/>
</dbReference>
<dbReference type="PANTHER" id="PTHR22603">
    <property type="entry name" value="CHOLINE/ETHANOALAMINE KINASE"/>
    <property type="match status" value="1"/>
</dbReference>
<dbReference type="GO" id="GO:0004305">
    <property type="term" value="F:ethanolamine kinase activity"/>
    <property type="evidence" value="ECO:0007669"/>
    <property type="project" value="UniProtKB-EC"/>
</dbReference>
<proteinExistence type="inferred from homology"/>
<comment type="similarity">
    <text evidence="2">Belongs to the choline/ethanolamine kinase family.</text>
</comment>
<dbReference type="EMBL" id="JMKJ01000486">
    <property type="protein sequence ID" value="KGG50845.1"/>
    <property type="molecule type" value="Genomic_DNA"/>
</dbReference>
<evidence type="ECO:0000313" key="4">
    <source>
        <dbReference type="EMBL" id="KGG50845.1"/>
    </source>
</evidence>
<keyword evidence="4" id="KW-0808">Transferase</keyword>
<dbReference type="PANTHER" id="PTHR22603:SF66">
    <property type="entry name" value="ETHANOLAMINE KINASE"/>
    <property type="match status" value="1"/>
</dbReference>
<dbReference type="Proteomes" id="UP000029725">
    <property type="component" value="Unassembled WGS sequence"/>
</dbReference>
<dbReference type="EC" id="2.7.1.82" evidence="3"/>
<gene>
    <name evidence="4" type="ORF">DI09_542p10</name>
</gene>
<evidence type="ECO:0000256" key="2">
    <source>
        <dbReference type="ARBA" id="ARBA00038211"/>
    </source>
</evidence>
<evidence type="ECO:0000256" key="1">
    <source>
        <dbReference type="ARBA" id="ARBA00037883"/>
    </source>
</evidence>
<sequence length="152" mass="17249">MITYPEAADFSVLKDEIHRLVTDELGIWNEIPYSRSSLLISKCSGGMSNIVLKVENRAKMPPISILVRLFGTGNSLCSCRQRLETFWMSLLSEVGNCPKVLLEFANGRIETFLEDYFTLTLEHITSEFYSMKIARELAAIHKQTDKILKGTL</sequence>
<dbReference type="Gene3D" id="3.90.1200.10">
    <property type="match status" value="1"/>
</dbReference>
<comment type="caution">
    <text evidence="4">The sequence shown here is derived from an EMBL/GenBank/DDBJ whole genome shotgun (WGS) entry which is preliminary data.</text>
</comment>
<dbReference type="HOGENOM" id="CLU_1726651_0_0_1"/>
<dbReference type="RefSeq" id="XP_013237281.1">
    <property type="nucleotide sequence ID" value="XM_013381827.1"/>
</dbReference>
<organism evidence="4 5">
    <name type="scientific">Mitosporidium daphniae</name>
    <dbReference type="NCBI Taxonomy" id="1485682"/>
    <lineage>
        <taxon>Eukaryota</taxon>
        <taxon>Fungi</taxon>
        <taxon>Fungi incertae sedis</taxon>
        <taxon>Microsporidia</taxon>
        <taxon>Mitosporidium</taxon>
    </lineage>
</organism>
<accession>A0A098VPG5</accession>
<evidence type="ECO:0000313" key="5">
    <source>
        <dbReference type="Proteomes" id="UP000029725"/>
    </source>
</evidence>
<feature type="non-terminal residue" evidence="4">
    <location>
        <position position="152"/>
    </location>
</feature>
<dbReference type="GO" id="GO:0006646">
    <property type="term" value="P:phosphatidylethanolamine biosynthetic process"/>
    <property type="evidence" value="ECO:0007669"/>
    <property type="project" value="TreeGrafter"/>
</dbReference>
<dbReference type="VEuPathDB" id="MicrosporidiaDB:DI09_542p10"/>
<comment type="pathway">
    <text evidence="1">Phospholipid metabolism; phosphatidylethanolamine biosynthesis; phosphatidylethanolamine from ethanolamine: step 1/3.</text>
</comment>
<dbReference type="OrthoDB" id="10267235at2759"/>
<dbReference type="GeneID" id="25260285"/>
<keyword evidence="5" id="KW-1185">Reference proteome</keyword>
<dbReference type="Pfam" id="PF01633">
    <property type="entry name" value="Choline_kinase"/>
    <property type="match status" value="1"/>
</dbReference>
<protein>
    <recommendedName>
        <fullName evidence="3">ethanolamine kinase</fullName>
        <ecNumber evidence="3">2.7.1.82</ecNumber>
    </recommendedName>
</protein>
<dbReference type="SUPFAM" id="SSF56112">
    <property type="entry name" value="Protein kinase-like (PK-like)"/>
    <property type="match status" value="1"/>
</dbReference>
<dbReference type="GO" id="GO:0005737">
    <property type="term" value="C:cytoplasm"/>
    <property type="evidence" value="ECO:0007669"/>
    <property type="project" value="TreeGrafter"/>
</dbReference>
<evidence type="ECO:0000256" key="3">
    <source>
        <dbReference type="ARBA" id="ARBA00038874"/>
    </source>
</evidence>
<keyword evidence="4" id="KW-0418">Kinase</keyword>
<reference evidence="4 5" key="1">
    <citation type="submission" date="2014-04" db="EMBL/GenBank/DDBJ databases">
        <title>A new species of microsporidia sheds light on the evolution of extreme parasitism.</title>
        <authorList>
            <person name="Haag K.L."/>
            <person name="James T.Y."/>
            <person name="Larsson R."/>
            <person name="Schaer T.M."/>
            <person name="Refardt D."/>
            <person name="Pombert J.-F."/>
            <person name="Ebert D."/>
        </authorList>
    </citation>
    <scope>NUCLEOTIDE SEQUENCE [LARGE SCALE GENOMIC DNA]</scope>
    <source>
        <strain evidence="4 5">UGP3</strain>
        <tissue evidence="4">Spores</tissue>
    </source>
</reference>